<name>A0A8B2NVY7_9HYPH</name>
<dbReference type="Proteomes" id="UP000249590">
    <property type="component" value="Unassembled WGS sequence"/>
</dbReference>
<gene>
    <name evidence="2" type="ORF">DLJ53_03305</name>
</gene>
<proteinExistence type="predicted"/>
<keyword evidence="3" id="KW-1185">Reference proteome</keyword>
<sequence length="103" mass="10881">MENSNGPAASVEEYRSVINDSRAGMEVFGGVIIGAGHVTFRLPAQELGALHGITDRTAIGKTVPLMSVMADHAPAARRRMTGTSRAGIHAGPRRPRRPGPSRP</sequence>
<feature type="compositionally biased region" description="Basic residues" evidence="1">
    <location>
        <begin position="91"/>
        <end position="103"/>
    </location>
</feature>
<dbReference type="EMBL" id="QHHQ01000001">
    <property type="protein sequence ID" value="RAI03533.1"/>
    <property type="molecule type" value="Genomic_DNA"/>
</dbReference>
<evidence type="ECO:0000256" key="1">
    <source>
        <dbReference type="SAM" id="MobiDB-lite"/>
    </source>
</evidence>
<organism evidence="2 3">
    <name type="scientific">Acuticoccus sediminis</name>
    <dbReference type="NCBI Taxonomy" id="2184697"/>
    <lineage>
        <taxon>Bacteria</taxon>
        <taxon>Pseudomonadati</taxon>
        <taxon>Pseudomonadota</taxon>
        <taxon>Alphaproteobacteria</taxon>
        <taxon>Hyphomicrobiales</taxon>
        <taxon>Amorphaceae</taxon>
        <taxon>Acuticoccus</taxon>
    </lineage>
</organism>
<dbReference type="AlphaFoldDB" id="A0A8B2NVY7"/>
<accession>A0A8B2NVY7</accession>
<protein>
    <submittedName>
        <fullName evidence="2">Uncharacterized protein</fullName>
    </submittedName>
</protein>
<evidence type="ECO:0000313" key="3">
    <source>
        <dbReference type="Proteomes" id="UP000249590"/>
    </source>
</evidence>
<reference evidence="2 3" key="1">
    <citation type="submission" date="2018-05" db="EMBL/GenBank/DDBJ databases">
        <title>Acuticoccus sediminis sp. nov., isolated from deep-sea sediment of Indian Ocean.</title>
        <authorList>
            <person name="Liu X."/>
            <person name="Lai Q."/>
            <person name="Du Y."/>
            <person name="Sun F."/>
            <person name="Zhang X."/>
            <person name="Wang S."/>
            <person name="Shao Z."/>
        </authorList>
    </citation>
    <scope>NUCLEOTIDE SEQUENCE [LARGE SCALE GENOMIC DNA]</scope>
    <source>
        <strain evidence="2 3">PTG4-2</strain>
    </source>
</reference>
<evidence type="ECO:0000313" key="2">
    <source>
        <dbReference type="EMBL" id="RAI03533.1"/>
    </source>
</evidence>
<comment type="caution">
    <text evidence="2">The sequence shown here is derived from an EMBL/GenBank/DDBJ whole genome shotgun (WGS) entry which is preliminary data.</text>
</comment>
<feature type="region of interest" description="Disordered" evidence="1">
    <location>
        <begin position="72"/>
        <end position="103"/>
    </location>
</feature>